<dbReference type="CDD" id="cd04747">
    <property type="entry name" value="OYE_like_5_FMN"/>
    <property type="match status" value="1"/>
</dbReference>
<reference evidence="2 4" key="1">
    <citation type="submission" date="2018-06" db="EMBL/GenBank/DDBJ databases">
        <authorList>
            <consortium name="Pathogen Informatics"/>
            <person name="Doyle S."/>
        </authorList>
    </citation>
    <scope>NUCLEOTIDE SEQUENCE [LARGE SCALE GENOMIC DNA]</scope>
    <source>
        <strain evidence="2 4">NCTC11343</strain>
    </source>
</reference>
<dbReference type="EMBL" id="CABWMV010000024">
    <property type="protein sequence ID" value="VXD00200.1"/>
    <property type="molecule type" value="Genomic_DNA"/>
</dbReference>
<dbReference type="RefSeq" id="WP_070569377.1">
    <property type="nucleotide sequence ID" value="NZ_CP068086.1"/>
</dbReference>
<dbReference type="GO" id="GO:0005829">
    <property type="term" value="C:cytosol"/>
    <property type="evidence" value="ECO:0007669"/>
    <property type="project" value="TreeGrafter"/>
</dbReference>
<dbReference type="Gene3D" id="3.20.20.70">
    <property type="entry name" value="Aldolase class I"/>
    <property type="match status" value="1"/>
</dbReference>
<reference evidence="3 5" key="2">
    <citation type="submission" date="2019-10" db="EMBL/GenBank/DDBJ databases">
        <authorList>
            <person name="Karimi E."/>
        </authorList>
    </citation>
    <scope>NUCLEOTIDE SEQUENCE [LARGE SCALE GENOMIC DNA]</scope>
    <source>
        <strain evidence="3">Sphingobacterium sp. 8BC</strain>
    </source>
</reference>
<sequence length="354" mass="39497">MSIQTLFNPFEYKNLTLKNRFVMAPMTRAFSTDGIPDSAVAGYYERRAAGDVGLILTEGTVIERPSSKNLKDIPNFYGDQALAGWKNIVDAVHEKGGKIAPQLWHVGYTPMQWTPPAAFESPDTMTLADIEATIQAYADAAKSAKDLGFDAFEIHGAHGYLIDQFFWEGMNHRTDEFGGKTIKERSKFAVEVVKAMRKAVGPDFVIILRLSQWKQQDYTAKLAPTPAAMEDWILPLTDAGVDIFHGSQRRYWEPEFEGSDLNFAGWLKKISGQPTITVGSVGLDKDFGDVFTNSEFKSSPASLDELVRRYERGDFDLVAVGRAILQDPNWVKKVQAEKYNELSTFEAKSLASLS</sequence>
<dbReference type="InterPro" id="IPR001155">
    <property type="entry name" value="OxRdtase_FMN_N"/>
</dbReference>
<keyword evidence="2" id="KW-0560">Oxidoreductase</keyword>
<dbReference type="Pfam" id="PF00724">
    <property type="entry name" value="Oxidored_FMN"/>
    <property type="match status" value="1"/>
</dbReference>
<dbReference type="Proteomes" id="UP000432350">
    <property type="component" value="Unassembled WGS sequence"/>
</dbReference>
<dbReference type="EC" id="1.-.-.-" evidence="2"/>
<dbReference type="FunFam" id="3.20.20.70:FF:000262">
    <property type="entry name" value="NADH:flavin oxidoreductase"/>
    <property type="match status" value="1"/>
</dbReference>
<dbReference type="InterPro" id="IPR045247">
    <property type="entry name" value="Oye-like"/>
</dbReference>
<gene>
    <name evidence="2" type="ORF">NCTC11343_01679</name>
    <name evidence="3" type="ORF">SPHINGO8BC_51556</name>
</gene>
<evidence type="ECO:0000313" key="3">
    <source>
        <dbReference type="EMBL" id="VXD00200.1"/>
    </source>
</evidence>
<dbReference type="GeneID" id="97181461"/>
<organism evidence="2 4">
    <name type="scientific">Sphingobacterium multivorum</name>
    <dbReference type="NCBI Taxonomy" id="28454"/>
    <lineage>
        <taxon>Bacteria</taxon>
        <taxon>Pseudomonadati</taxon>
        <taxon>Bacteroidota</taxon>
        <taxon>Sphingobacteriia</taxon>
        <taxon>Sphingobacteriales</taxon>
        <taxon>Sphingobacteriaceae</taxon>
        <taxon>Sphingobacterium</taxon>
    </lineage>
</organism>
<accession>A0A2X2IS69</accession>
<dbReference type="GO" id="GO:0016491">
    <property type="term" value="F:oxidoreductase activity"/>
    <property type="evidence" value="ECO:0007669"/>
    <property type="project" value="UniProtKB-KW"/>
</dbReference>
<dbReference type="InterPro" id="IPR013785">
    <property type="entry name" value="Aldolase_TIM"/>
</dbReference>
<dbReference type="PANTHER" id="PTHR22893:SF55">
    <property type="entry name" value="OXIDOREDUCTASE-RELATED"/>
    <property type="match status" value="1"/>
</dbReference>
<dbReference type="GO" id="GO:0010181">
    <property type="term" value="F:FMN binding"/>
    <property type="evidence" value="ECO:0007669"/>
    <property type="project" value="InterPro"/>
</dbReference>
<protein>
    <submittedName>
        <fullName evidence="3">12-oxophytodienoate reductase</fullName>
    </submittedName>
    <submittedName>
        <fullName evidence="2">NADH oxidase</fullName>
        <ecNumber evidence="2">1.-.-.-</ecNumber>
    </submittedName>
</protein>
<feature type="domain" description="NADH:flavin oxidoreductase/NADH oxidase N-terminal" evidence="1">
    <location>
        <begin position="6"/>
        <end position="286"/>
    </location>
</feature>
<name>A0A2X2IS69_SPHMU</name>
<evidence type="ECO:0000313" key="4">
    <source>
        <dbReference type="Proteomes" id="UP000251241"/>
    </source>
</evidence>
<dbReference type="AlphaFoldDB" id="A0A2X2IS69"/>
<evidence type="ECO:0000313" key="2">
    <source>
        <dbReference type="EMBL" id="SPZ85122.1"/>
    </source>
</evidence>
<dbReference type="SUPFAM" id="SSF51395">
    <property type="entry name" value="FMN-linked oxidoreductases"/>
    <property type="match status" value="1"/>
</dbReference>
<evidence type="ECO:0000259" key="1">
    <source>
        <dbReference type="Pfam" id="PF00724"/>
    </source>
</evidence>
<dbReference type="PANTHER" id="PTHR22893">
    <property type="entry name" value="NADH OXIDOREDUCTASE-RELATED"/>
    <property type="match status" value="1"/>
</dbReference>
<dbReference type="EMBL" id="UAUU01000006">
    <property type="protein sequence ID" value="SPZ85122.1"/>
    <property type="molecule type" value="Genomic_DNA"/>
</dbReference>
<evidence type="ECO:0000313" key="5">
    <source>
        <dbReference type="Proteomes" id="UP000432350"/>
    </source>
</evidence>
<proteinExistence type="predicted"/>
<accession>A0A654D321</accession>
<dbReference type="Proteomes" id="UP000251241">
    <property type="component" value="Unassembled WGS sequence"/>
</dbReference>